<dbReference type="RefSeq" id="WP_023524467.1">
    <property type="nucleotide sequence ID" value="NZ_CP007243.1"/>
</dbReference>
<dbReference type="GO" id="GO:0046872">
    <property type="term" value="F:metal ion binding"/>
    <property type="evidence" value="ECO:0007669"/>
    <property type="project" value="UniProtKB-KW"/>
</dbReference>
<keyword evidence="9" id="KW-1185">Reference proteome</keyword>
<evidence type="ECO:0000313" key="8">
    <source>
        <dbReference type="EMBL" id="AIA29863.1"/>
    </source>
</evidence>
<evidence type="ECO:0000313" key="9">
    <source>
        <dbReference type="Proteomes" id="UP000027059"/>
    </source>
</evidence>
<evidence type="ECO:0000256" key="1">
    <source>
        <dbReference type="ARBA" id="ARBA00022475"/>
    </source>
</evidence>
<feature type="region of interest" description="Disordered" evidence="6">
    <location>
        <begin position="279"/>
        <end position="311"/>
    </location>
</feature>
<dbReference type="InterPro" id="IPR043461">
    <property type="entry name" value="LpxH-like"/>
</dbReference>
<dbReference type="EMBL" id="CP007243">
    <property type="protein sequence ID" value="AIA29863.1"/>
    <property type="molecule type" value="Genomic_DNA"/>
</dbReference>
<keyword evidence="5" id="KW-0464">Manganese</keyword>
<evidence type="ECO:0000256" key="6">
    <source>
        <dbReference type="SAM" id="MobiDB-lite"/>
    </source>
</evidence>
<dbReference type="OrthoDB" id="9802481at2"/>
<dbReference type="PANTHER" id="PTHR34990:SF2">
    <property type="entry name" value="BLL8164 PROTEIN"/>
    <property type="match status" value="1"/>
</dbReference>
<evidence type="ECO:0000259" key="7">
    <source>
        <dbReference type="Pfam" id="PF00149"/>
    </source>
</evidence>
<dbReference type="KEGG" id="lfp:Y981_00595"/>
<reference evidence="8 9" key="2">
    <citation type="journal article" date="2015" name="Biomed. Res. Int.">
        <title>Effects of Arsenite Resistance on the Growth and Functional Gene Expression of Leptospirillum ferriphilum and Acidithiobacillus thiooxidans in Pure Culture and Coculture.</title>
        <authorList>
            <person name="Jiang H."/>
            <person name="Liang Y."/>
            <person name="Yin H."/>
            <person name="Xiao Y."/>
            <person name="Guo X."/>
            <person name="Xu Y."/>
            <person name="Hu Q."/>
            <person name="Liu H."/>
            <person name="Liu X."/>
        </authorList>
    </citation>
    <scope>NUCLEOTIDE SEQUENCE [LARGE SCALE GENOMIC DNA]</scope>
    <source>
        <strain evidence="8 9">YSK</strain>
    </source>
</reference>
<dbReference type="SUPFAM" id="SSF56300">
    <property type="entry name" value="Metallo-dependent phosphatases"/>
    <property type="match status" value="1"/>
</dbReference>
<sequence length="311" mass="35546">MKYRTIWISDIHLGTRGCQAERLLHFLRNTESETLFLVGDIIDFWAMKRSWYWPETHNTVIQKILRKARHGTRVIYLEGNHDPVRKTLDFFFDNPFSSFGNIHILKEVVHKTADGRSFLVLHGDRFDALIRCAPLLVHLGDKGYDLLVRLNRAFHICLSGIGVQSEWSLSGTVKNSVKSVLAYIESFELQIAREVHAMGLDGAICGHIHKPAIKTLDSIVYHNDGDWVESCTALVEHLDGRMELVSWNRPDTTFEKDPAEDHDWPVQGDREEEEILAACPSFSAPDVHSGHAGERTSSTERDRHPASWRQE</sequence>
<evidence type="ECO:0000256" key="2">
    <source>
        <dbReference type="ARBA" id="ARBA00022519"/>
    </source>
</evidence>
<reference evidence="9" key="1">
    <citation type="submission" date="2014-02" db="EMBL/GenBank/DDBJ databases">
        <title>Complete genome sequence and comparative genomic analysis of the nitrogen-fixing bacterium Leptospirillum ferriphilum YSK.</title>
        <authorList>
            <person name="Guo X."/>
            <person name="Yin H."/>
            <person name="Liang Y."/>
            <person name="Hu Q."/>
            <person name="Ma L."/>
            <person name="Xiao Y."/>
            <person name="Zhang X."/>
            <person name="Qiu G."/>
            <person name="Liu X."/>
        </authorList>
    </citation>
    <scope>NUCLEOTIDE SEQUENCE [LARGE SCALE GENOMIC DNA]</scope>
    <source>
        <strain evidence="9">YSK</strain>
    </source>
</reference>
<dbReference type="Proteomes" id="UP000027059">
    <property type="component" value="Chromosome"/>
</dbReference>
<dbReference type="PANTHER" id="PTHR34990">
    <property type="entry name" value="UDP-2,3-DIACYLGLUCOSAMINE HYDROLASE-RELATED"/>
    <property type="match status" value="1"/>
</dbReference>
<dbReference type="Gene3D" id="3.60.21.10">
    <property type="match status" value="1"/>
</dbReference>
<dbReference type="InterPro" id="IPR004843">
    <property type="entry name" value="Calcineurin-like_PHP"/>
</dbReference>
<feature type="domain" description="Calcineurin-like phosphoesterase" evidence="7">
    <location>
        <begin position="4"/>
        <end position="211"/>
    </location>
</feature>
<dbReference type="InterPro" id="IPR029052">
    <property type="entry name" value="Metallo-depent_PP-like"/>
</dbReference>
<protein>
    <submittedName>
        <fullName evidence="8">Serine/threonine protein phosphatase</fullName>
    </submittedName>
</protein>
<name>A0A059XSU1_9BACT</name>
<dbReference type="GO" id="GO:0009245">
    <property type="term" value="P:lipid A biosynthetic process"/>
    <property type="evidence" value="ECO:0007669"/>
    <property type="project" value="TreeGrafter"/>
</dbReference>
<dbReference type="Pfam" id="PF00149">
    <property type="entry name" value="Metallophos"/>
    <property type="match status" value="1"/>
</dbReference>
<keyword evidence="3" id="KW-0479">Metal-binding</keyword>
<gene>
    <name evidence="8" type="ORF">Y981_00595</name>
</gene>
<evidence type="ECO:0000256" key="3">
    <source>
        <dbReference type="ARBA" id="ARBA00022723"/>
    </source>
</evidence>
<evidence type="ECO:0000256" key="4">
    <source>
        <dbReference type="ARBA" id="ARBA00023136"/>
    </source>
</evidence>
<organism evidence="8 9">
    <name type="scientific">Leptospirillum ferriphilum YSK</name>
    <dbReference type="NCBI Taxonomy" id="1441628"/>
    <lineage>
        <taxon>Bacteria</taxon>
        <taxon>Pseudomonadati</taxon>
        <taxon>Nitrospirota</taxon>
        <taxon>Nitrospiria</taxon>
        <taxon>Nitrospirales</taxon>
        <taxon>Nitrospiraceae</taxon>
        <taxon>Leptospirillum</taxon>
    </lineage>
</organism>
<evidence type="ECO:0000256" key="5">
    <source>
        <dbReference type="ARBA" id="ARBA00023211"/>
    </source>
</evidence>
<dbReference type="GO" id="GO:0016020">
    <property type="term" value="C:membrane"/>
    <property type="evidence" value="ECO:0007669"/>
    <property type="project" value="GOC"/>
</dbReference>
<dbReference type="GO" id="GO:0008758">
    <property type="term" value="F:UDP-2,3-diacylglucosamine hydrolase activity"/>
    <property type="evidence" value="ECO:0007669"/>
    <property type="project" value="TreeGrafter"/>
</dbReference>
<dbReference type="CDD" id="cd07398">
    <property type="entry name" value="MPP_YbbF-LpxH"/>
    <property type="match status" value="1"/>
</dbReference>
<dbReference type="AlphaFoldDB" id="A0A059XSU1"/>
<accession>A0A059XSU1</accession>
<keyword evidence="2" id="KW-0997">Cell inner membrane</keyword>
<dbReference type="HOGENOM" id="CLU_061126_1_0_0"/>
<feature type="compositionally biased region" description="Basic and acidic residues" evidence="6">
    <location>
        <begin position="288"/>
        <end position="311"/>
    </location>
</feature>
<keyword evidence="1" id="KW-1003">Cell membrane</keyword>
<keyword evidence="4" id="KW-0472">Membrane</keyword>
<proteinExistence type="predicted"/>